<evidence type="ECO:0000313" key="6">
    <source>
        <dbReference type="Proteomes" id="UP000176050"/>
    </source>
</evidence>
<feature type="domain" description="PPIase cyclophilin-type" evidence="4">
    <location>
        <begin position="77"/>
        <end position="222"/>
    </location>
</feature>
<keyword evidence="1 3" id="KW-0697">Rotamase</keyword>
<evidence type="ECO:0000259" key="4">
    <source>
        <dbReference type="PROSITE" id="PS50072"/>
    </source>
</evidence>
<dbReference type="KEGG" id="lul:LPB138_04185"/>
<comment type="similarity">
    <text evidence="3">Belongs to the cyclophilin-type PPIase family.</text>
</comment>
<evidence type="ECO:0000256" key="2">
    <source>
        <dbReference type="ARBA" id="ARBA00023235"/>
    </source>
</evidence>
<keyword evidence="6" id="KW-1185">Reference proteome</keyword>
<dbReference type="PANTHER" id="PTHR45625:SF4">
    <property type="entry name" value="PEPTIDYLPROLYL ISOMERASE DOMAIN AND WD REPEAT-CONTAINING PROTEIN 1"/>
    <property type="match status" value="1"/>
</dbReference>
<dbReference type="STRING" id="1850246.LPB138_04185"/>
<dbReference type="OrthoDB" id="9807797at2"/>
<dbReference type="Proteomes" id="UP000176050">
    <property type="component" value="Chromosome"/>
</dbReference>
<evidence type="ECO:0000256" key="1">
    <source>
        <dbReference type="ARBA" id="ARBA00023110"/>
    </source>
</evidence>
<gene>
    <name evidence="5" type="ORF">LPB138_04185</name>
</gene>
<organism evidence="5 6">
    <name type="scientific">Urechidicola croceus</name>
    <dbReference type="NCBI Taxonomy" id="1850246"/>
    <lineage>
        <taxon>Bacteria</taxon>
        <taxon>Pseudomonadati</taxon>
        <taxon>Bacteroidota</taxon>
        <taxon>Flavobacteriia</taxon>
        <taxon>Flavobacteriales</taxon>
        <taxon>Flavobacteriaceae</taxon>
        <taxon>Urechidicola</taxon>
    </lineage>
</organism>
<evidence type="ECO:0000256" key="3">
    <source>
        <dbReference type="RuleBase" id="RU363019"/>
    </source>
</evidence>
<dbReference type="EMBL" id="CP017478">
    <property type="protein sequence ID" value="AOW19929.1"/>
    <property type="molecule type" value="Genomic_DNA"/>
</dbReference>
<reference evidence="5 6" key="1">
    <citation type="submission" date="2016-10" db="EMBL/GenBank/DDBJ databases">
        <title>Lutibacter sp. LPB0138, isolated from marine gastropod.</title>
        <authorList>
            <person name="Kim E."/>
            <person name="Yi H."/>
        </authorList>
    </citation>
    <scope>NUCLEOTIDE SEQUENCE [LARGE SCALE GENOMIC DNA]</scope>
    <source>
        <strain evidence="5 6">LPB0138</strain>
    </source>
</reference>
<dbReference type="InterPro" id="IPR002130">
    <property type="entry name" value="Cyclophilin-type_PPIase_dom"/>
</dbReference>
<dbReference type="GO" id="GO:0003755">
    <property type="term" value="F:peptidyl-prolyl cis-trans isomerase activity"/>
    <property type="evidence" value="ECO:0007669"/>
    <property type="project" value="UniProtKB-UniRule"/>
</dbReference>
<keyword evidence="2 3" id="KW-0413">Isomerase</keyword>
<dbReference type="Gene3D" id="2.40.100.10">
    <property type="entry name" value="Cyclophilin-like"/>
    <property type="match status" value="1"/>
</dbReference>
<evidence type="ECO:0000313" key="5">
    <source>
        <dbReference type="EMBL" id="AOW19929.1"/>
    </source>
</evidence>
<accession>A0A1D8P5S4</accession>
<dbReference type="RefSeq" id="WP_070236068.1">
    <property type="nucleotide sequence ID" value="NZ_CP017478.1"/>
</dbReference>
<sequence>MKNLKLLLLLSFTSLIISCDNKPKKTPIQKLEKTEIKKAEIIEKRWDSLNQNNVEDFFTEYAKNNKETMVRIKTKFGDIKIKLYNDTPIHRANFVFLTKINYFDTTVFYRIAKDFVIQGGNSDNLETSKQRYEYGNYLLPQEFRSNRKHKYGAVAAARDYDNNPDKDSSPFEFYIIQSKRGGHHLNNEHTVFGEVISGFSTIDKIAQLETGPDEWPKEDVYMKVEIIN</sequence>
<name>A0A1D8P5S4_9FLAO</name>
<protein>
    <recommendedName>
        <fullName evidence="3">Peptidyl-prolyl cis-trans isomerase</fullName>
        <shortName evidence="3">PPIase</shortName>
        <ecNumber evidence="3">5.2.1.8</ecNumber>
    </recommendedName>
</protein>
<comment type="catalytic activity">
    <reaction evidence="3">
        <text>[protein]-peptidylproline (omega=180) = [protein]-peptidylproline (omega=0)</text>
        <dbReference type="Rhea" id="RHEA:16237"/>
        <dbReference type="Rhea" id="RHEA-COMP:10747"/>
        <dbReference type="Rhea" id="RHEA-COMP:10748"/>
        <dbReference type="ChEBI" id="CHEBI:83833"/>
        <dbReference type="ChEBI" id="CHEBI:83834"/>
        <dbReference type="EC" id="5.2.1.8"/>
    </reaction>
</comment>
<dbReference type="Pfam" id="PF00160">
    <property type="entry name" value="Pro_isomerase"/>
    <property type="match status" value="1"/>
</dbReference>
<dbReference type="InterPro" id="IPR044666">
    <property type="entry name" value="Cyclophilin_A-like"/>
</dbReference>
<comment type="function">
    <text evidence="3">PPIases accelerate the folding of proteins. It catalyzes the cis-trans isomerization of proline imidic peptide bonds in oligopeptides.</text>
</comment>
<dbReference type="PANTHER" id="PTHR45625">
    <property type="entry name" value="PEPTIDYL-PROLYL CIS-TRANS ISOMERASE-RELATED"/>
    <property type="match status" value="1"/>
</dbReference>
<dbReference type="InterPro" id="IPR029000">
    <property type="entry name" value="Cyclophilin-like_dom_sf"/>
</dbReference>
<dbReference type="PROSITE" id="PS50072">
    <property type="entry name" value="CSA_PPIASE_2"/>
    <property type="match status" value="1"/>
</dbReference>
<dbReference type="PROSITE" id="PS51257">
    <property type="entry name" value="PROKAR_LIPOPROTEIN"/>
    <property type="match status" value="1"/>
</dbReference>
<dbReference type="EC" id="5.2.1.8" evidence="3"/>
<dbReference type="AlphaFoldDB" id="A0A1D8P5S4"/>
<dbReference type="CDD" id="cd00317">
    <property type="entry name" value="cyclophilin"/>
    <property type="match status" value="1"/>
</dbReference>
<proteinExistence type="inferred from homology"/>
<dbReference type="PRINTS" id="PR00153">
    <property type="entry name" value="CSAPPISMRASE"/>
</dbReference>
<dbReference type="SUPFAM" id="SSF50891">
    <property type="entry name" value="Cyclophilin-like"/>
    <property type="match status" value="1"/>
</dbReference>